<organism evidence="2">
    <name type="scientific">uncultured Desulfobacterium sp</name>
    <dbReference type="NCBI Taxonomy" id="201089"/>
    <lineage>
        <taxon>Bacteria</taxon>
        <taxon>Pseudomonadati</taxon>
        <taxon>Thermodesulfobacteriota</taxon>
        <taxon>Desulfobacteria</taxon>
        <taxon>Desulfobacterales</taxon>
        <taxon>Desulfobacteriaceae</taxon>
        <taxon>Desulfobacterium</taxon>
        <taxon>environmental samples</taxon>
    </lineage>
</organism>
<protein>
    <submittedName>
        <fullName evidence="2">Uncharacterized protein</fullName>
    </submittedName>
</protein>
<gene>
    <name evidence="2" type="ORF">PITCH_A640015</name>
</gene>
<proteinExistence type="predicted"/>
<name>A0A445N1A5_9BACT</name>
<evidence type="ECO:0000256" key="1">
    <source>
        <dbReference type="SAM" id="Phobius"/>
    </source>
</evidence>
<feature type="transmembrane region" description="Helical" evidence="1">
    <location>
        <begin position="29"/>
        <end position="47"/>
    </location>
</feature>
<evidence type="ECO:0000313" key="2">
    <source>
        <dbReference type="EMBL" id="SPD75472.1"/>
    </source>
</evidence>
<keyword evidence="1" id="KW-1133">Transmembrane helix</keyword>
<keyword evidence="1" id="KW-0812">Transmembrane</keyword>
<dbReference type="EMBL" id="OJIN01000208">
    <property type="protein sequence ID" value="SPD75472.1"/>
    <property type="molecule type" value="Genomic_DNA"/>
</dbReference>
<keyword evidence="1" id="KW-0472">Membrane</keyword>
<reference evidence="2" key="1">
    <citation type="submission" date="2018-01" db="EMBL/GenBank/DDBJ databases">
        <authorList>
            <person name="Regsiter A."/>
            <person name="William W."/>
        </authorList>
    </citation>
    <scope>NUCLEOTIDE SEQUENCE</scope>
    <source>
        <strain evidence="2">TRIP AH-1</strain>
    </source>
</reference>
<sequence>MLDIIIFVKRYQMPQDFYLIRRKISITSGIYYLLMSHVIWYSFCFLFRHNNELFRH</sequence>
<dbReference type="AlphaFoldDB" id="A0A445N1A5"/>
<accession>A0A445N1A5</accession>